<dbReference type="InterPro" id="IPR013517">
    <property type="entry name" value="FG-GAP"/>
</dbReference>
<dbReference type="AlphaFoldDB" id="A0A7G8BP09"/>
<name>A0A7G8BP09_9BACT</name>
<dbReference type="PANTHER" id="PTHR46580:SF4">
    <property type="entry name" value="ATP_GTP-BINDING PROTEIN"/>
    <property type="match status" value="1"/>
</dbReference>
<feature type="signal peptide" evidence="2">
    <location>
        <begin position="1"/>
        <end position="30"/>
    </location>
</feature>
<feature type="chain" id="PRO_5028893900" evidence="2">
    <location>
        <begin position="31"/>
        <end position="250"/>
    </location>
</feature>
<sequence length="250" mass="26129">MIRSVFRLGLWKIVFIAVVALALMSPRAWASPLHEDEPDGASGLTVMADFNRDGIVDLAKATVSAGAGVLTVSLGRSDGTFQETEADIELGRAPRAMVTADFNQDGVPDVLVGDEDGSLKLFLGDGKGNLVAAGDVARLGSVVSIAVADFNRDGIPDIAVSDWRRSTVAVFLGTGKGAFEGGWPLPLRMPGTMPRISAADFNGDGIPDLAVVYGDDGDYTFDVFVGNGKGAFTKAPNLSYVKDPNAHCPA</sequence>
<keyword evidence="4" id="KW-1185">Reference proteome</keyword>
<reference evidence="3 4" key="1">
    <citation type="submission" date="2020-08" db="EMBL/GenBank/DDBJ databases">
        <title>Edaphobacter telluris sp. nov. and Acidobacterium dinghuensis sp. nov., two acidobacteria isolated from forest soil.</title>
        <authorList>
            <person name="Fu J."/>
            <person name="Qiu L."/>
        </authorList>
    </citation>
    <scope>NUCLEOTIDE SEQUENCE [LARGE SCALE GENOMIC DNA]</scope>
    <source>
        <strain evidence="3">4Y35</strain>
    </source>
</reference>
<dbReference type="Proteomes" id="UP000515312">
    <property type="component" value="Chromosome"/>
</dbReference>
<evidence type="ECO:0000256" key="2">
    <source>
        <dbReference type="SAM" id="SignalP"/>
    </source>
</evidence>
<dbReference type="SUPFAM" id="SSF69318">
    <property type="entry name" value="Integrin alpha N-terminal domain"/>
    <property type="match status" value="1"/>
</dbReference>
<dbReference type="EMBL" id="CP060394">
    <property type="protein sequence ID" value="QNI34279.1"/>
    <property type="molecule type" value="Genomic_DNA"/>
</dbReference>
<evidence type="ECO:0000313" key="4">
    <source>
        <dbReference type="Proteomes" id="UP000515312"/>
    </source>
</evidence>
<organism evidence="3 4">
    <name type="scientific">Alloacidobacterium dinghuense</name>
    <dbReference type="NCBI Taxonomy" id="2763107"/>
    <lineage>
        <taxon>Bacteria</taxon>
        <taxon>Pseudomonadati</taxon>
        <taxon>Acidobacteriota</taxon>
        <taxon>Terriglobia</taxon>
        <taxon>Terriglobales</taxon>
        <taxon>Acidobacteriaceae</taxon>
        <taxon>Alloacidobacterium</taxon>
    </lineage>
</organism>
<evidence type="ECO:0000313" key="3">
    <source>
        <dbReference type="EMBL" id="QNI34279.1"/>
    </source>
</evidence>
<accession>A0A7G8BP09</accession>
<gene>
    <name evidence="3" type="ORF">H7849_10520</name>
</gene>
<dbReference type="KEGG" id="adin:H7849_10520"/>
<proteinExistence type="predicted"/>
<dbReference type="InterPro" id="IPR028994">
    <property type="entry name" value="Integrin_alpha_N"/>
</dbReference>
<dbReference type="PANTHER" id="PTHR46580">
    <property type="entry name" value="SENSOR KINASE-RELATED"/>
    <property type="match status" value="1"/>
</dbReference>
<protein>
    <submittedName>
        <fullName evidence="3">VCBS repeat-containing protein</fullName>
    </submittedName>
</protein>
<keyword evidence="1 2" id="KW-0732">Signal</keyword>
<evidence type="ECO:0000256" key="1">
    <source>
        <dbReference type="ARBA" id="ARBA00022729"/>
    </source>
</evidence>
<dbReference type="Gene3D" id="2.130.10.130">
    <property type="entry name" value="Integrin alpha, N-terminal"/>
    <property type="match status" value="2"/>
</dbReference>
<dbReference type="RefSeq" id="WP_186746328.1">
    <property type="nucleotide sequence ID" value="NZ_CP060394.1"/>
</dbReference>
<dbReference type="Pfam" id="PF13517">
    <property type="entry name" value="FG-GAP_3"/>
    <property type="match status" value="1"/>
</dbReference>